<dbReference type="Gene3D" id="3.90.1570.10">
    <property type="entry name" value="tt1808, chain A"/>
    <property type="match status" value="1"/>
</dbReference>
<evidence type="ECO:0000313" key="3">
    <source>
        <dbReference type="Proteomes" id="UP000199048"/>
    </source>
</evidence>
<dbReference type="GO" id="GO:0004519">
    <property type="term" value="F:endonuclease activity"/>
    <property type="evidence" value="ECO:0007669"/>
    <property type="project" value="UniProtKB-KW"/>
</dbReference>
<dbReference type="InterPro" id="IPR011335">
    <property type="entry name" value="Restrct_endonuc-II-like"/>
</dbReference>
<evidence type="ECO:0000259" key="1">
    <source>
        <dbReference type="Pfam" id="PF05685"/>
    </source>
</evidence>
<dbReference type="InterPro" id="IPR008538">
    <property type="entry name" value="Uma2"/>
</dbReference>
<feature type="domain" description="Putative restriction endonuclease" evidence="1">
    <location>
        <begin position="18"/>
        <end position="174"/>
    </location>
</feature>
<name>A0A1I4HVW6_9HYPH</name>
<dbReference type="AlphaFoldDB" id="A0A1I4HVW6"/>
<dbReference type="CDD" id="cd06260">
    <property type="entry name" value="DUF820-like"/>
    <property type="match status" value="1"/>
</dbReference>
<dbReference type="Proteomes" id="UP000199048">
    <property type="component" value="Unassembled WGS sequence"/>
</dbReference>
<dbReference type="STRING" id="582667.SAMN05192568_100591"/>
<dbReference type="Pfam" id="PF05685">
    <property type="entry name" value="Uma2"/>
    <property type="match status" value="1"/>
</dbReference>
<dbReference type="PANTHER" id="PTHR36558">
    <property type="entry name" value="GLR1098 PROTEIN"/>
    <property type="match status" value="1"/>
</dbReference>
<keyword evidence="2" id="KW-0255">Endonuclease</keyword>
<organism evidence="2 3">
    <name type="scientific">Methylobacterium pseudosasicola</name>
    <dbReference type="NCBI Taxonomy" id="582667"/>
    <lineage>
        <taxon>Bacteria</taxon>
        <taxon>Pseudomonadati</taxon>
        <taxon>Pseudomonadota</taxon>
        <taxon>Alphaproteobacteria</taxon>
        <taxon>Hyphomicrobiales</taxon>
        <taxon>Methylobacteriaceae</taxon>
        <taxon>Methylobacterium</taxon>
    </lineage>
</organism>
<dbReference type="OrthoDB" id="155284at2"/>
<keyword evidence="2" id="KW-0378">Hydrolase</keyword>
<gene>
    <name evidence="2" type="ORF">SAMN05192568_100591</name>
</gene>
<sequence>MTASAAELAPLDLHQSFQDFVAARPDEEKWELVAGRFLMRAQPNIDHQIIAGNLDRLLTDGIERLRLGRISVQNPAIDLRPTLEGHVYVPDVAVIDADEVEPGRNVVSACFLAVEILSPSDRRKPAGTKSPKIAIKLCGYEALPTCEAVLLVEQRAFDATLSERSGSAWVHRRLTDPDDRLVIASAGLDCRLGDVYARTTLARARR</sequence>
<evidence type="ECO:0000313" key="2">
    <source>
        <dbReference type="EMBL" id="SFL46335.1"/>
    </source>
</evidence>
<dbReference type="InterPro" id="IPR012296">
    <property type="entry name" value="Nuclease_put_TT1808"/>
</dbReference>
<protein>
    <submittedName>
        <fullName evidence="2">Endonuclease, Uma2 family (Restriction endonuclease fold)</fullName>
    </submittedName>
</protein>
<accession>A0A1I4HVW6</accession>
<dbReference type="SUPFAM" id="SSF52980">
    <property type="entry name" value="Restriction endonuclease-like"/>
    <property type="match status" value="1"/>
</dbReference>
<proteinExistence type="predicted"/>
<dbReference type="EMBL" id="FOTK01000005">
    <property type="protein sequence ID" value="SFL46335.1"/>
    <property type="molecule type" value="Genomic_DNA"/>
</dbReference>
<dbReference type="PANTHER" id="PTHR36558:SF1">
    <property type="entry name" value="RESTRICTION ENDONUCLEASE DOMAIN-CONTAINING PROTEIN-RELATED"/>
    <property type="match status" value="1"/>
</dbReference>
<keyword evidence="3" id="KW-1185">Reference proteome</keyword>
<keyword evidence="2" id="KW-0540">Nuclease</keyword>
<reference evidence="3" key="1">
    <citation type="submission" date="2016-10" db="EMBL/GenBank/DDBJ databases">
        <authorList>
            <person name="Varghese N."/>
            <person name="Submissions S."/>
        </authorList>
    </citation>
    <scope>NUCLEOTIDE SEQUENCE [LARGE SCALE GENOMIC DNA]</scope>
    <source>
        <strain evidence="3">BL36</strain>
    </source>
</reference>
<dbReference type="RefSeq" id="WP_092038465.1">
    <property type="nucleotide sequence ID" value="NZ_FOTK01000005.1"/>
</dbReference>